<reference evidence="8 9" key="1">
    <citation type="submission" date="2020-01" db="EMBL/GenBank/DDBJ databases">
        <title>Genome analysis.</title>
        <authorList>
            <person name="Wu S."/>
            <person name="Wang G."/>
        </authorList>
    </citation>
    <scope>NUCLEOTIDE SEQUENCE [LARGE SCALE GENOMIC DNA]</scope>
    <source>
        <strain evidence="8 9">SYL130</strain>
    </source>
</reference>
<dbReference type="SMART" id="SM00421">
    <property type="entry name" value="HTH_LUXR"/>
    <property type="match status" value="1"/>
</dbReference>
<comment type="caution">
    <text evidence="8">The sequence shown here is derived from an EMBL/GenBank/DDBJ whole genome shotgun (WGS) entry which is preliminary data.</text>
</comment>
<dbReference type="CDD" id="cd06170">
    <property type="entry name" value="LuxR_C_like"/>
    <property type="match status" value="1"/>
</dbReference>
<feature type="domain" description="HTH luxR-type" evidence="6">
    <location>
        <begin position="150"/>
        <end position="215"/>
    </location>
</feature>
<dbReference type="InterPro" id="IPR058245">
    <property type="entry name" value="NreC/VraR/RcsB-like_REC"/>
</dbReference>
<feature type="domain" description="Response regulatory" evidence="7">
    <location>
        <begin position="6"/>
        <end position="122"/>
    </location>
</feature>
<dbReference type="PROSITE" id="PS50043">
    <property type="entry name" value="HTH_LUXR_2"/>
    <property type="match status" value="1"/>
</dbReference>
<name>A0ABW9ZRB8_9BACT</name>
<dbReference type="SUPFAM" id="SSF52172">
    <property type="entry name" value="CheY-like"/>
    <property type="match status" value="1"/>
</dbReference>
<keyword evidence="3" id="KW-0238">DNA-binding</keyword>
<dbReference type="Proteomes" id="UP000753802">
    <property type="component" value="Unassembled WGS sequence"/>
</dbReference>
<evidence type="ECO:0000259" key="7">
    <source>
        <dbReference type="PROSITE" id="PS50110"/>
    </source>
</evidence>
<dbReference type="InterPro" id="IPR011006">
    <property type="entry name" value="CheY-like_superfamily"/>
</dbReference>
<proteinExistence type="predicted"/>
<evidence type="ECO:0000256" key="3">
    <source>
        <dbReference type="ARBA" id="ARBA00023125"/>
    </source>
</evidence>
<dbReference type="InterPro" id="IPR039420">
    <property type="entry name" value="WalR-like"/>
</dbReference>
<gene>
    <name evidence="8" type="ORF">GWC95_06915</name>
</gene>
<dbReference type="RefSeq" id="WP_161817957.1">
    <property type="nucleotide sequence ID" value="NZ_JAACJS010000011.1"/>
</dbReference>
<keyword evidence="2" id="KW-0805">Transcription regulation</keyword>
<dbReference type="Pfam" id="PF00196">
    <property type="entry name" value="GerE"/>
    <property type="match status" value="1"/>
</dbReference>
<dbReference type="InterPro" id="IPR001789">
    <property type="entry name" value="Sig_transdc_resp-reg_receiver"/>
</dbReference>
<dbReference type="Pfam" id="PF00072">
    <property type="entry name" value="Response_reg"/>
    <property type="match status" value="1"/>
</dbReference>
<keyword evidence="1 5" id="KW-0597">Phosphoprotein</keyword>
<evidence type="ECO:0000256" key="4">
    <source>
        <dbReference type="ARBA" id="ARBA00023163"/>
    </source>
</evidence>
<evidence type="ECO:0000313" key="9">
    <source>
        <dbReference type="Proteomes" id="UP000753802"/>
    </source>
</evidence>
<evidence type="ECO:0000256" key="2">
    <source>
        <dbReference type="ARBA" id="ARBA00023015"/>
    </source>
</evidence>
<keyword evidence="4" id="KW-0804">Transcription</keyword>
<dbReference type="SUPFAM" id="SSF46894">
    <property type="entry name" value="C-terminal effector domain of the bipartite response regulators"/>
    <property type="match status" value="1"/>
</dbReference>
<feature type="modified residue" description="4-aspartylphosphate" evidence="5">
    <location>
        <position position="57"/>
    </location>
</feature>
<dbReference type="SMART" id="SM00448">
    <property type="entry name" value="REC"/>
    <property type="match status" value="1"/>
</dbReference>
<evidence type="ECO:0000256" key="5">
    <source>
        <dbReference type="PROSITE-ProRule" id="PRU00169"/>
    </source>
</evidence>
<dbReference type="Gene3D" id="3.40.50.2300">
    <property type="match status" value="1"/>
</dbReference>
<accession>A0ABW9ZRB8</accession>
<organism evidence="8 9">
    <name type="scientific">Sediminibacterium roseum</name>
    <dbReference type="NCBI Taxonomy" id="1978412"/>
    <lineage>
        <taxon>Bacteria</taxon>
        <taxon>Pseudomonadati</taxon>
        <taxon>Bacteroidota</taxon>
        <taxon>Chitinophagia</taxon>
        <taxon>Chitinophagales</taxon>
        <taxon>Chitinophagaceae</taxon>
        <taxon>Sediminibacterium</taxon>
    </lineage>
</organism>
<evidence type="ECO:0000259" key="6">
    <source>
        <dbReference type="PROSITE" id="PS50043"/>
    </source>
</evidence>
<dbReference type="PANTHER" id="PTHR43214:SF41">
    <property type="entry name" value="NITRATE_NITRITE RESPONSE REGULATOR PROTEIN NARP"/>
    <property type="match status" value="1"/>
</dbReference>
<dbReference type="CDD" id="cd17535">
    <property type="entry name" value="REC_NarL-like"/>
    <property type="match status" value="1"/>
</dbReference>
<protein>
    <submittedName>
        <fullName evidence="8">Response regulator transcription factor</fullName>
    </submittedName>
</protein>
<keyword evidence="9" id="KW-1185">Reference proteome</keyword>
<evidence type="ECO:0000256" key="1">
    <source>
        <dbReference type="ARBA" id="ARBA00022553"/>
    </source>
</evidence>
<dbReference type="PROSITE" id="PS50110">
    <property type="entry name" value="RESPONSE_REGULATORY"/>
    <property type="match status" value="1"/>
</dbReference>
<sequence>MGQNIRVLIADDHQVYREGLKSIIHRFPGITVSGEAGTGSEAVSFVRDQQPGVVLMDIIMPGMNGIEAARIIRQEFPKTSVIAVSRFTDRIHVIDMIHAGAMGYLSKGCTKKELLDAIYSVSQNIPYYSTEVALILNQLTGHRNFQVNKDGHESGLFTRNELRVIELICQQKTAKEIAETLCLGVRTIEGYRKRIEEKMGVRNTAGIVVYAIRKKIFLLPPE</sequence>
<evidence type="ECO:0000313" key="8">
    <source>
        <dbReference type="EMBL" id="NCI49645.1"/>
    </source>
</evidence>
<dbReference type="InterPro" id="IPR000792">
    <property type="entry name" value="Tscrpt_reg_LuxR_C"/>
</dbReference>
<dbReference type="PANTHER" id="PTHR43214">
    <property type="entry name" value="TWO-COMPONENT RESPONSE REGULATOR"/>
    <property type="match status" value="1"/>
</dbReference>
<dbReference type="InterPro" id="IPR016032">
    <property type="entry name" value="Sig_transdc_resp-reg_C-effctor"/>
</dbReference>
<dbReference type="EMBL" id="JAACJS010000011">
    <property type="protein sequence ID" value="NCI49645.1"/>
    <property type="molecule type" value="Genomic_DNA"/>
</dbReference>